<dbReference type="InterPro" id="IPR015424">
    <property type="entry name" value="PyrdxlP-dep_Trfase"/>
</dbReference>
<dbReference type="InterPro" id="IPR000653">
    <property type="entry name" value="DegT/StrS_aminotransferase"/>
</dbReference>
<dbReference type="AlphaFoldDB" id="A0A078KMY2"/>
<accession>A0A078KMY2</accession>
<feature type="active site" description="Proton acceptor" evidence="1">
    <location>
        <position position="185"/>
    </location>
</feature>
<dbReference type="PANTHER" id="PTHR30244">
    <property type="entry name" value="TRANSAMINASE"/>
    <property type="match status" value="1"/>
</dbReference>
<dbReference type="PANTHER" id="PTHR30244:SF34">
    <property type="entry name" value="DTDP-4-AMINO-4,6-DIDEOXYGALACTOSE TRANSAMINASE"/>
    <property type="match status" value="1"/>
</dbReference>
<dbReference type="GO" id="GO:0000271">
    <property type="term" value="P:polysaccharide biosynthetic process"/>
    <property type="evidence" value="ECO:0007669"/>
    <property type="project" value="TreeGrafter"/>
</dbReference>
<reference evidence="5" key="1">
    <citation type="submission" date="2014-07" db="EMBL/GenBank/DDBJ databases">
        <authorList>
            <person name="Wibberg D."/>
        </authorList>
    </citation>
    <scope>NUCLEOTIDE SEQUENCE [LARGE SCALE GENOMIC DNA]</scope>
    <source>
        <strain evidence="5">DG5</strain>
    </source>
</reference>
<dbReference type="Proteomes" id="UP000032431">
    <property type="component" value="Chromosome I"/>
</dbReference>
<dbReference type="HOGENOM" id="CLU_033332_0_3_9"/>
<dbReference type="Gene3D" id="3.90.1150.10">
    <property type="entry name" value="Aspartate Aminotransferase, domain 1"/>
    <property type="match status" value="1"/>
</dbReference>
<sequence length="387" mass="43538">MKKRDKFLPYCLPYWGDEEISAVQDAIKSNWWSRGPKTAEFEKKFAEYVGAKYAVAVNSCTAALHTALAVKGIGPGDEVITTSMTFCSTVNVITHCGATPVFADISPDTGLIDPDEIEKRITEKTKAIIPVHYAGQPCDMSRIEKIAEKHGLFILEDAAHALYTKCGDRLVGSKNTAAFSFYATKNISTGEGGMLATDDEEIAEKARVFTSHGMSKNAWNRYAKGGTWRYDVEVAGYKYNMTDIQASLGICQLDRLEFMQQRRESLYRIYKERLKDVRGVSLLPETTNGRSSRHLFIIKIEKDELNIDRDEFIEELNAMNIGTSVHFIPVHLHPFYRKHYGTKPGDLPNTEAYFEKIISLPLYPSMTEEDVNYVADAVCEISAKHAR</sequence>
<protein>
    <submittedName>
        <fullName evidence="4">Spore coat polysaccharide biosynthesis protein SpsC</fullName>
    </submittedName>
</protein>
<keyword evidence="2 3" id="KW-0663">Pyridoxal phosphate</keyword>
<gene>
    <name evidence="4" type="primary">spsC</name>
    <name evidence="4" type="ORF">CCDG5_0718</name>
</gene>
<organism evidence="4 5">
    <name type="scientific">[Clostridium] cellulosi</name>
    <dbReference type="NCBI Taxonomy" id="29343"/>
    <lineage>
        <taxon>Bacteria</taxon>
        <taxon>Bacillati</taxon>
        <taxon>Bacillota</taxon>
        <taxon>Clostridia</taxon>
        <taxon>Eubacteriales</taxon>
        <taxon>Oscillospiraceae</taxon>
        <taxon>Oscillospiraceae incertae sedis</taxon>
    </lineage>
</organism>
<dbReference type="GO" id="GO:0030170">
    <property type="term" value="F:pyridoxal phosphate binding"/>
    <property type="evidence" value="ECO:0007669"/>
    <property type="project" value="TreeGrafter"/>
</dbReference>
<comment type="similarity">
    <text evidence="3">Belongs to the DegT/DnrJ/EryC1 family.</text>
</comment>
<dbReference type="KEGG" id="ccel:CCDG5_0718"/>
<dbReference type="OrthoDB" id="9810913at2"/>
<proteinExistence type="inferred from homology"/>
<dbReference type="SUPFAM" id="SSF53383">
    <property type="entry name" value="PLP-dependent transferases"/>
    <property type="match status" value="1"/>
</dbReference>
<evidence type="ECO:0000313" key="5">
    <source>
        <dbReference type="Proteomes" id="UP000032431"/>
    </source>
</evidence>
<evidence type="ECO:0000256" key="2">
    <source>
        <dbReference type="PIRSR" id="PIRSR000390-2"/>
    </source>
</evidence>
<dbReference type="CDD" id="cd00616">
    <property type="entry name" value="AHBA_syn"/>
    <property type="match status" value="1"/>
</dbReference>
<evidence type="ECO:0000313" key="4">
    <source>
        <dbReference type="EMBL" id="CDZ23847.1"/>
    </source>
</evidence>
<feature type="modified residue" description="N6-(pyridoxal phosphate)lysine" evidence="2">
    <location>
        <position position="185"/>
    </location>
</feature>
<dbReference type="Pfam" id="PF01041">
    <property type="entry name" value="DegT_DnrJ_EryC1"/>
    <property type="match status" value="1"/>
</dbReference>
<dbReference type="PIRSF" id="PIRSF000390">
    <property type="entry name" value="PLP_StrS"/>
    <property type="match status" value="1"/>
</dbReference>
<evidence type="ECO:0000256" key="3">
    <source>
        <dbReference type="RuleBase" id="RU004508"/>
    </source>
</evidence>
<dbReference type="STRING" id="29343.CCDG5_0718"/>
<keyword evidence="5" id="KW-1185">Reference proteome</keyword>
<dbReference type="InterPro" id="IPR015422">
    <property type="entry name" value="PyrdxlP-dep_Trfase_small"/>
</dbReference>
<dbReference type="PATRIC" id="fig|29343.3.peg.752"/>
<evidence type="ECO:0000256" key="1">
    <source>
        <dbReference type="PIRSR" id="PIRSR000390-1"/>
    </source>
</evidence>
<name>A0A078KMY2_9FIRM</name>
<dbReference type="EMBL" id="LM995447">
    <property type="protein sequence ID" value="CDZ23847.1"/>
    <property type="molecule type" value="Genomic_DNA"/>
</dbReference>
<dbReference type="Gene3D" id="3.40.640.10">
    <property type="entry name" value="Type I PLP-dependent aspartate aminotransferase-like (Major domain)"/>
    <property type="match status" value="1"/>
</dbReference>
<dbReference type="GO" id="GO:0008483">
    <property type="term" value="F:transaminase activity"/>
    <property type="evidence" value="ECO:0007669"/>
    <property type="project" value="TreeGrafter"/>
</dbReference>
<dbReference type="InterPro" id="IPR015421">
    <property type="entry name" value="PyrdxlP-dep_Trfase_major"/>
</dbReference>